<dbReference type="GO" id="GO:0000027">
    <property type="term" value="P:ribosomal large subunit assembly"/>
    <property type="evidence" value="ECO:0007669"/>
    <property type="project" value="TreeGrafter"/>
</dbReference>
<evidence type="ECO:0000313" key="5">
    <source>
        <dbReference type="Proteomes" id="UP000054454"/>
    </source>
</evidence>
<dbReference type="RefSeq" id="XP_018227368.1">
    <property type="nucleotide sequence ID" value="XM_018369099.1"/>
</dbReference>
<dbReference type="GO" id="GO:0003723">
    <property type="term" value="F:RNA binding"/>
    <property type="evidence" value="ECO:0007669"/>
    <property type="project" value="TreeGrafter"/>
</dbReference>
<accession>A0A0W4ZQX4</accession>
<comment type="similarity">
    <text evidence="1">Belongs to the eukaryotic ribosomal protein eL6 family.</text>
</comment>
<dbReference type="InterPro" id="IPR008991">
    <property type="entry name" value="Translation_prot_SH3-like_sf"/>
</dbReference>
<gene>
    <name evidence="4" type="ORF">T552_00484</name>
</gene>
<dbReference type="AlphaFoldDB" id="A0A0W4ZQX4"/>
<dbReference type="EMBL" id="LFVZ01000002">
    <property type="protein sequence ID" value="KTW30772.1"/>
    <property type="molecule type" value="Genomic_DNA"/>
</dbReference>
<evidence type="ECO:0000256" key="3">
    <source>
        <dbReference type="ARBA" id="ARBA00023274"/>
    </source>
</evidence>
<dbReference type="PANTHER" id="PTHR10715">
    <property type="entry name" value="60S RIBOSOMAL PROTEIN L6"/>
    <property type="match status" value="1"/>
</dbReference>
<dbReference type="SUPFAM" id="SSF50104">
    <property type="entry name" value="Translation proteins SH3-like domain"/>
    <property type="match status" value="1"/>
</dbReference>
<keyword evidence="5" id="KW-1185">Reference proteome</keyword>
<dbReference type="InterPro" id="IPR014722">
    <property type="entry name" value="Rib_uL2_dom2"/>
</dbReference>
<reference evidence="5" key="1">
    <citation type="journal article" date="2016" name="Nat. Commun.">
        <title>Genome analysis of three Pneumocystis species reveals adaptation mechanisms to life exclusively in mammalian hosts.</title>
        <authorList>
            <person name="Ma L."/>
            <person name="Chen Z."/>
            <person name="Huang D.W."/>
            <person name="Kutty G."/>
            <person name="Ishihara M."/>
            <person name="Wang H."/>
            <person name="Abouelleil A."/>
            <person name="Bishop L."/>
            <person name="Davey E."/>
            <person name="Deng R."/>
            <person name="Deng X."/>
            <person name="Fan L."/>
            <person name="Fantoni G."/>
            <person name="Fitzgerald M."/>
            <person name="Gogineni E."/>
            <person name="Goldberg J.M."/>
            <person name="Handley G."/>
            <person name="Hu X."/>
            <person name="Huber C."/>
            <person name="Jiao X."/>
            <person name="Jones K."/>
            <person name="Levin J.Z."/>
            <person name="Liu Y."/>
            <person name="Macdonald P."/>
            <person name="Melnikov A."/>
            <person name="Raley C."/>
            <person name="Sassi M."/>
            <person name="Sherman B.T."/>
            <person name="Song X."/>
            <person name="Sykes S."/>
            <person name="Tran B."/>
            <person name="Walsh L."/>
            <person name="Xia Y."/>
            <person name="Yang J."/>
            <person name="Young S."/>
            <person name="Zeng Q."/>
            <person name="Zheng X."/>
            <person name="Stephens R."/>
            <person name="Nusbaum C."/>
            <person name="Birren B.W."/>
            <person name="Azadi P."/>
            <person name="Lempicki R.A."/>
            <person name="Cuomo C.A."/>
            <person name="Kovacs J.A."/>
        </authorList>
    </citation>
    <scope>NUCLEOTIDE SEQUENCE [LARGE SCALE GENOMIC DNA]</scope>
    <source>
        <strain evidence="5">B80</strain>
    </source>
</reference>
<evidence type="ECO:0000256" key="1">
    <source>
        <dbReference type="ARBA" id="ARBA00010592"/>
    </source>
</evidence>
<dbReference type="Pfam" id="PF01159">
    <property type="entry name" value="Ribosomal_L6e"/>
    <property type="match status" value="1"/>
</dbReference>
<dbReference type="InterPro" id="IPR000915">
    <property type="entry name" value="60S_ribosomal_eL6"/>
</dbReference>
<dbReference type="CDD" id="cd13156">
    <property type="entry name" value="KOW_RPL6"/>
    <property type="match status" value="1"/>
</dbReference>
<protein>
    <recommendedName>
        <fullName evidence="6">60S ribosomal protein L6</fullName>
    </recommendedName>
</protein>
<sequence>MVKKLKTSDRLLHCPLDDGKVVKKKKKVCGIPRLRSSLKPGVICIILAGRYSGKRVVLLKQLEDTIVVTGPFKINGVPLRRVNPSYVIACSGITVDVSSLDLSKFTKEYFSRDSKSKKCLRKAITEEKLFDEKKEKQLDSSRISDQKAIDEPIIKSISQVPNLAKYLSSSFSLNKGDYPHLMKF</sequence>
<dbReference type="GO" id="GO:0022625">
    <property type="term" value="C:cytosolic large ribosomal subunit"/>
    <property type="evidence" value="ECO:0007669"/>
    <property type="project" value="TreeGrafter"/>
</dbReference>
<evidence type="ECO:0000313" key="4">
    <source>
        <dbReference type="EMBL" id="KTW30772.1"/>
    </source>
</evidence>
<dbReference type="OrthoDB" id="2436667at2759"/>
<comment type="caution">
    <text evidence="4">The sequence shown here is derived from an EMBL/GenBank/DDBJ whole genome shotgun (WGS) entry which is preliminary data.</text>
</comment>
<dbReference type="VEuPathDB" id="FungiDB:T552_00484"/>
<evidence type="ECO:0000256" key="2">
    <source>
        <dbReference type="ARBA" id="ARBA00022980"/>
    </source>
</evidence>
<dbReference type="GO" id="GO:0002181">
    <property type="term" value="P:cytoplasmic translation"/>
    <property type="evidence" value="ECO:0007669"/>
    <property type="project" value="TreeGrafter"/>
</dbReference>
<name>A0A0W4ZQX4_PNEC8</name>
<keyword evidence="3" id="KW-0687">Ribonucleoprotein</keyword>
<dbReference type="GeneID" id="28935301"/>
<dbReference type="GO" id="GO:0003735">
    <property type="term" value="F:structural constituent of ribosome"/>
    <property type="evidence" value="ECO:0007669"/>
    <property type="project" value="InterPro"/>
</dbReference>
<dbReference type="Gene3D" id="2.30.30.30">
    <property type="match status" value="1"/>
</dbReference>
<proteinExistence type="inferred from homology"/>
<evidence type="ECO:0008006" key="6">
    <source>
        <dbReference type="Google" id="ProtNLM"/>
    </source>
</evidence>
<organism evidence="4 5">
    <name type="scientific">Pneumocystis carinii (strain B80)</name>
    <name type="common">Rat pneumocystis pneumonia agent</name>
    <name type="synonym">Pneumocystis carinii f. sp. carinii</name>
    <dbReference type="NCBI Taxonomy" id="1408658"/>
    <lineage>
        <taxon>Eukaryota</taxon>
        <taxon>Fungi</taxon>
        <taxon>Dikarya</taxon>
        <taxon>Ascomycota</taxon>
        <taxon>Taphrinomycotina</taxon>
        <taxon>Pneumocystomycetes</taxon>
        <taxon>Pneumocystaceae</taxon>
        <taxon>Pneumocystis</taxon>
    </lineage>
</organism>
<dbReference type="PANTHER" id="PTHR10715:SF0">
    <property type="entry name" value="LARGE RIBOSOMAL SUBUNIT PROTEIN EL6"/>
    <property type="match status" value="1"/>
</dbReference>
<dbReference type="Proteomes" id="UP000054454">
    <property type="component" value="Unassembled WGS sequence"/>
</dbReference>
<keyword evidence="2" id="KW-0689">Ribosomal protein</keyword>
<dbReference type="GO" id="GO:0030684">
    <property type="term" value="C:preribosome"/>
    <property type="evidence" value="ECO:0007669"/>
    <property type="project" value="EnsemblFungi"/>
</dbReference>
<dbReference type="InterPro" id="IPR041997">
    <property type="entry name" value="Ribosomal_eL6_KOW"/>
</dbReference>